<dbReference type="Pfam" id="PF24880">
    <property type="entry name" value="DUF7738"/>
    <property type="match status" value="1"/>
</dbReference>
<feature type="domain" description="DUF7738" evidence="1">
    <location>
        <begin position="22"/>
        <end position="93"/>
    </location>
</feature>
<name>A0A2W7NB95_9BACT</name>
<dbReference type="EMBL" id="QKZK01000010">
    <property type="protein sequence ID" value="PZX17260.1"/>
    <property type="molecule type" value="Genomic_DNA"/>
</dbReference>
<dbReference type="RefSeq" id="WP_111445250.1">
    <property type="nucleotide sequence ID" value="NZ_QKZK01000010.1"/>
</dbReference>
<accession>A0A2W7NB95</accession>
<dbReference type="OrthoDB" id="1118000at2"/>
<keyword evidence="3" id="KW-1185">Reference proteome</keyword>
<gene>
    <name evidence="2" type="ORF">LX69_01575</name>
</gene>
<proteinExistence type="predicted"/>
<dbReference type="InterPro" id="IPR056640">
    <property type="entry name" value="DUF7738"/>
</dbReference>
<evidence type="ECO:0000313" key="3">
    <source>
        <dbReference type="Proteomes" id="UP000249239"/>
    </source>
</evidence>
<sequence length="171" mass="19798">MKHQNTIFEQIIYTTIMSDTDIKIGIGFSQIKFGMTEAQVRELLDEPDETEEMRFDDGGCANIYYYDELGISLSFEEEEDYRLMEISFEDEEFSIKNLLHVGVAKNDLPEIFKKLGLSEPEHEDLAGEGYEGKELYTFDDENLNIWVDEGEVSSIQIGPLWKDDETISWPN</sequence>
<evidence type="ECO:0000313" key="2">
    <source>
        <dbReference type="EMBL" id="PZX17260.1"/>
    </source>
</evidence>
<protein>
    <recommendedName>
        <fullName evidence="1">DUF7738 domain-containing protein</fullName>
    </recommendedName>
</protein>
<dbReference type="Proteomes" id="UP000249239">
    <property type="component" value="Unassembled WGS sequence"/>
</dbReference>
<organism evidence="2 3">
    <name type="scientific">Breznakibacter xylanolyticus</name>
    <dbReference type="NCBI Taxonomy" id="990"/>
    <lineage>
        <taxon>Bacteria</taxon>
        <taxon>Pseudomonadati</taxon>
        <taxon>Bacteroidota</taxon>
        <taxon>Bacteroidia</taxon>
        <taxon>Marinilabiliales</taxon>
        <taxon>Marinilabiliaceae</taxon>
        <taxon>Breznakibacter</taxon>
    </lineage>
</organism>
<dbReference type="AlphaFoldDB" id="A0A2W7NB95"/>
<evidence type="ECO:0000259" key="1">
    <source>
        <dbReference type="Pfam" id="PF24880"/>
    </source>
</evidence>
<reference evidence="2 3" key="1">
    <citation type="submission" date="2018-06" db="EMBL/GenBank/DDBJ databases">
        <title>Genomic Encyclopedia of Archaeal and Bacterial Type Strains, Phase II (KMG-II): from individual species to whole genera.</title>
        <authorList>
            <person name="Goeker M."/>
        </authorList>
    </citation>
    <scope>NUCLEOTIDE SEQUENCE [LARGE SCALE GENOMIC DNA]</scope>
    <source>
        <strain evidence="2 3">DSM 6779</strain>
    </source>
</reference>
<comment type="caution">
    <text evidence="2">The sequence shown here is derived from an EMBL/GenBank/DDBJ whole genome shotgun (WGS) entry which is preliminary data.</text>
</comment>